<name>A0ABN8G0C7_9BACL</name>
<comment type="caution">
    <text evidence="3">The sequence shown here is derived from an EMBL/GenBank/DDBJ whole genome shotgun (WGS) entry which is preliminary data.</text>
</comment>
<gene>
    <name evidence="3" type="primary">aacA-aphD</name>
    <name evidence="3" type="ORF">PAECIP111891_00741</name>
</gene>
<dbReference type="Pfam" id="PF13523">
    <property type="entry name" value="Acetyltransf_8"/>
    <property type="match status" value="1"/>
</dbReference>
<dbReference type="Gene3D" id="3.40.630.30">
    <property type="match status" value="1"/>
</dbReference>
<keyword evidence="4" id="KW-1185">Reference proteome</keyword>
<dbReference type="InterPro" id="IPR000182">
    <property type="entry name" value="GNAT_dom"/>
</dbReference>
<evidence type="ECO:0000313" key="3">
    <source>
        <dbReference type="EMBL" id="CAH1195801.1"/>
    </source>
</evidence>
<dbReference type="PANTHER" id="PTHR31438:SF1">
    <property type="entry name" value="LYSINE N-ACYLTRANSFERASE C17G9.06C-RELATED"/>
    <property type="match status" value="1"/>
</dbReference>
<reference evidence="3" key="1">
    <citation type="submission" date="2022-01" db="EMBL/GenBank/DDBJ databases">
        <authorList>
            <person name="Criscuolo A."/>
        </authorList>
    </citation>
    <scope>NUCLEOTIDE SEQUENCE</scope>
    <source>
        <strain evidence="3">CIP111891</strain>
    </source>
</reference>
<accession>A0ABN8G0C7</accession>
<dbReference type="SUPFAM" id="SSF55729">
    <property type="entry name" value="Acyl-CoA N-acyltransferases (Nat)"/>
    <property type="match status" value="1"/>
</dbReference>
<dbReference type="PROSITE" id="PS51186">
    <property type="entry name" value="GNAT"/>
    <property type="match status" value="1"/>
</dbReference>
<organism evidence="3 4">
    <name type="scientific">Paenibacillus allorhizoplanae</name>
    <dbReference type="NCBI Taxonomy" id="2905648"/>
    <lineage>
        <taxon>Bacteria</taxon>
        <taxon>Bacillati</taxon>
        <taxon>Bacillota</taxon>
        <taxon>Bacilli</taxon>
        <taxon>Bacillales</taxon>
        <taxon>Paenibacillaceae</taxon>
        <taxon>Paenibacillus</taxon>
    </lineage>
</organism>
<evidence type="ECO:0000256" key="1">
    <source>
        <dbReference type="ARBA" id="ARBA00023251"/>
    </source>
</evidence>
<evidence type="ECO:0000259" key="2">
    <source>
        <dbReference type="PROSITE" id="PS51186"/>
    </source>
</evidence>
<dbReference type="InterPro" id="IPR016181">
    <property type="entry name" value="Acyl_CoA_acyltransferase"/>
</dbReference>
<protein>
    <submittedName>
        <fullName evidence="3">Bifunctional AAC/APH</fullName>
    </submittedName>
</protein>
<feature type="domain" description="N-acetyltransferase" evidence="2">
    <location>
        <begin position="9"/>
        <end position="176"/>
    </location>
</feature>
<dbReference type="Proteomes" id="UP000838821">
    <property type="component" value="Unassembled WGS sequence"/>
</dbReference>
<evidence type="ECO:0000313" key="4">
    <source>
        <dbReference type="Proteomes" id="UP000838821"/>
    </source>
</evidence>
<keyword evidence="1" id="KW-0046">Antibiotic resistance</keyword>
<dbReference type="RefSeq" id="WP_236284728.1">
    <property type="nucleotide sequence ID" value="NZ_CAKMMW010000002.1"/>
</dbReference>
<dbReference type="EMBL" id="CAKMMW010000002">
    <property type="protein sequence ID" value="CAH1195801.1"/>
    <property type="molecule type" value="Genomic_DNA"/>
</dbReference>
<sequence length="192" mass="22951">MLVYQTDALTIRELEHSDKNLLISWLNDPLVLTYYAGRDCPHDEDLIDEHFYKEEDSVVRCLIEYENRPIGYIQFYEIEEEERLEYGYSNTNEKIYGTDQFIGETAYWNKGIGKLLVRSMLDYLLNVHKVDRVVMDPQQWNIRAISCYERCGFTKVKELPAHEMHEGELRDCWLVEYSRITKRSNMRVGKIY</sequence>
<dbReference type="PANTHER" id="PTHR31438">
    <property type="entry name" value="LYSINE N-ACYLTRANSFERASE C17G9.06C-RELATED"/>
    <property type="match status" value="1"/>
</dbReference>
<proteinExistence type="predicted"/>